<reference evidence="2" key="1">
    <citation type="journal article" date="2022" name="bioRxiv">
        <title>Sequencing and chromosome-scale assembly of the giantPleurodeles waltlgenome.</title>
        <authorList>
            <person name="Brown T."/>
            <person name="Elewa A."/>
            <person name="Iarovenko S."/>
            <person name="Subramanian E."/>
            <person name="Araus A.J."/>
            <person name="Petzold A."/>
            <person name="Susuki M."/>
            <person name="Suzuki K.-i.T."/>
            <person name="Hayashi T."/>
            <person name="Toyoda A."/>
            <person name="Oliveira C."/>
            <person name="Osipova E."/>
            <person name="Leigh N.D."/>
            <person name="Simon A."/>
            <person name="Yun M.H."/>
        </authorList>
    </citation>
    <scope>NUCLEOTIDE SEQUENCE</scope>
    <source>
        <strain evidence="2">20211129_DDA</strain>
        <tissue evidence="2">Liver</tissue>
    </source>
</reference>
<organism evidence="2 3">
    <name type="scientific">Pleurodeles waltl</name>
    <name type="common">Iberian ribbed newt</name>
    <dbReference type="NCBI Taxonomy" id="8319"/>
    <lineage>
        <taxon>Eukaryota</taxon>
        <taxon>Metazoa</taxon>
        <taxon>Chordata</taxon>
        <taxon>Craniata</taxon>
        <taxon>Vertebrata</taxon>
        <taxon>Euteleostomi</taxon>
        <taxon>Amphibia</taxon>
        <taxon>Batrachia</taxon>
        <taxon>Caudata</taxon>
        <taxon>Salamandroidea</taxon>
        <taxon>Salamandridae</taxon>
        <taxon>Pleurodelinae</taxon>
        <taxon>Pleurodeles</taxon>
    </lineage>
</organism>
<comment type="caution">
    <text evidence="2">The sequence shown here is derived from an EMBL/GenBank/DDBJ whole genome shotgun (WGS) entry which is preliminary data.</text>
</comment>
<sequence>MCKRATPPRLSISPIRTVPRREPPTVVRSRGALEGPVSPKRLPSDPQGGPRADCWMCAVCGWLRFGVCGWLAERAALIVQKRSSNSEELGRRGREGPTSSVEVAGRIGGY</sequence>
<name>A0AAV7RJ82_PLEWA</name>
<protein>
    <submittedName>
        <fullName evidence="2">Uncharacterized protein</fullName>
    </submittedName>
</protein>
<evidence type="ECO:0000313" key="3">
    <source>
        <dbReference type="Proteomes" id="UP001066276"/>
    </source>
</evidence>
<accession>A0AAV7RJ82</accession>
<proteinExistence type="predicted"/>
<evidence type="ECO:0000256" key="1">
    <source>
        <dbReference type="SAM" id="MobiDB-lite"/>
    </source>
</evidence>
<evidence type="ECO:0000313" key="2">
    <source>
        <dbReference type="EMBL" id="KAJ1152886.1"/>
    </source>
</evidence>
<dbReference type="Proteomes" id="UP001066276">
    <property type="component" value="Chromosome 5"/>
</dbReference>
<gene>
    <name evidence="2" type="ORF">NDU88_005660</name>
</gene>
<feature type="region of interest" description="Disordered" evidence="1">
    <location>
        <begin position="83"/>
        <end position="110"/>
    </location>
</feature>
<dbReference type="AlphaFoldDB" id="A0AAV7RJ82"/>
<dbReference type="EMBL" id="JANPWB010000009">
    <property type="protein sequence ID" value="KAJ1152886.1"/>
    <property type="molecule type" value="Genomic_DNA"/>
</dbReference>
<keyword evidence="3" id="KW-1185">Reference proteome</keyword>
<feature type="compositionally biased region" description="Basic and acidic residues" evidence="1">
    <location>
        <begin position="84"/>
        <end position="95"/>
    </location>
</feature>
<feature type="region of interest" description="Disordered" evidence="1">
    <location>
        <begin position="1"/>
        <end position="50"/>
    </location>
</feature>